<dbReference type="InterPro" id="IPR038731">
    <property type="entry name" value="RgtA/B/C-like"/>
</dbReference>
<protein>
    <recommendedName>
        <fullName evidence="9">Glycosyltransferase RgtA/B/C/D-like domain-containing protein</fullName>
    </recommendedName>
</protein>
<dbReference type="PANTHER" id="PTHR33908">
    <property type="entry name" value="MANNOSYLTRANSFERASE YKCB-RELATED"/>
    <property type="match status" value="1"/>
</dbReference>
<keyword evidence="5 8" id="KW-0812">Transmembrane</keyword>
<dbReference type="GO" id="GO:0005886">
    <property type="term" value="C:plasma membrane"/>
    <property type="evidence" value="ECO:0007669"/>
    <property type="project" value="UniProtKB-SubCell"/>
</dbReference>
<reference evidence="10 11" key="1">
    <citation type="submission" date="2015-07" db="EMBL/GenBank/DDBJ databases">
        <title>Whole genome sequence of Thermanaerothrix daxensis DSM 23592.</title>
        <authorList>
            <person name="Hemp J."/>
            <person name="Ward L.M."/>
            <person name="Pace L.A."/>
            <person name="Fischer W.W."/>
        </authorList>
    </citation>
    <scope>NUCLEOTIDE SEQUENCE [LARGE SCALE GENOMIC DNA]</scope>
    <source>
        <strain evidence="10 11">GNS-1</strain>
    </source>
</reference>
<keyword evidence="3" id="KW-0328">Glycosyltransferase</keyword>
<keyword evidence="2" id="KW-1003">Cell membrane</keyword>
<evidence type="ECO:0000256" key="8">
    <source>
        <dbReference type="SAM" id="Phobius"/>
    </source>
</evidence>
<dbReference type="PANTHER" id="PTHR33908:SF3">
    <property type="entry name" value="UNDECAPRENYL PHOSPHATE-ALPHA-4-AMINO-4-DEOXY-L-ARABINOSE ARABINOSYL TRANSFERASE"/>
    <property type="match status" value="1"/>
</dbReference>
<proteinExistence type="predicted"/>
<dbReference type="Proteomes" id="UP000050544">
    <property type="component" value="Unassembled WGS sequence"/>
</dbReference>
<feature type="transmembrane region" description="Helical" evidence="8">
    <location>
        <begin position="331"/>
        <end position="356"/>
    </location>
</feature>
<dbReference type="GO" id="GO:0016763">
    <property type="term" value="F:pentosyltransferase activity"/>
    <property type="evidence" value="ECO:0007669"/>
    <property type="project" value="TreeGrafter"/>
</dbReference>
<feature type="transmembrane region" description="Helical" evidence="8">
    <location>
        <begin position="223"/>
        <end position="241"/>
    </location>
</feature>
<feature type="domain" description="Glycosyltransferase RgtA/B/C/D-like" evidence="9">
    <location>
        <begin position="87"/>
        <end position="237"/>
    </location>
</feature>
<keyword evidence="6 8" id="KW-1133">Transmembrane helix</keyword>
<evidence type="ECO:0000256" key="1">
    <source>
        <dbReference type="ARBA" id="ARBA00004651"/>
    </source>
</evidence>
<feature type="transmembrane region" description="Helical" evidence="8">
    <location>
        <begin position="303"/>
        <end position="319"/>
    </location>
</feature>
<evidence type="ECO:0000256" key="6">
    <source>
        <dbReference type="ARBA" id="ARBA00022989"/>
    </source>
</evidence>
<dbReference type="AlphaFoldDB" id="A0A0P6XYC5"/>
<dbReference type="PATRIC" id="fig|869279.4.peg.368"/>
<keyword evidence="4" id="KW-0808">Transferase</keyword>
<evidence type="ECO:0000259" key="9">
    <source>
        <dbReference type="Pfam" id="PF13231"/>
    </source>
</evidence>
<evidence type="ECO:0000256" key="7">
    <source>
        <dbReference type="ARBA" id="ARBA00023136"/>
    </source>
</evidence>
<feature type="transmembrane region" description="Helical" evidence="8">
    <location>
        <begin position="101"/>
        <end position="122"/>
    </location>
</feature>
<accession>A0A0P6XYC5</accession>
<dbReference type="EMBL" id="LGKO01000002">
    <property type="protein sequence ID" value="KPL84758.1"/>
    <property type="molecule type" value="Genomic_DNA"/>
</dbReference>
<dbReference type="GO" id="GO:0010041">
    <property type="term" value="P:response to iron(III) ion"/>
    <property type="evidence" value="ECO:0007669"/>
    <property type="project" value="TreeGrafter"/>
</dbReference>
<gene>
    <name evidence="10" type="ORF">SE15_01845</name>
</gene>
<feature type="transmembrane region" description="Helical" evidence="8">
    <location>
        <begin position="129"/>
        <end position="145"/>
    </location>
</feature>
<keyword evidence="11" id="KW-1185">Reference proteome</keyword>
<dbReference type="GO" id="GO:0009103">
    <property type="term" value="P:lipopolysaccharide biosynthetic process"/>
    <property type="evidence" value="ECO:0007669"/>
    <property type="project" value="UniProtKB-ARBA"/>
</dbReference>
<evidence type="ECO:0000256" key="4">
    <source>
        <dbReference type="ARBA" id="ARBA00022679"/>
    </source>
</evidence>
<dbReference type="InterPro" id="IPR050297">
    <property type="entry name" value="LipidA_mod_glycosyltrf_83"/>
</dbReference>
<comment type="subcellular location">
    <subcellularLocation>
        <location evidence="1">Cell membrane</location>
        <topology evidence="1">Multi-pass membrane protein</topology>
    </subcellularLocation>
</comment>
<feature type="transmembrane region" description="Helical" evidence="8">
    <location>
        <begin position="199"/>
        <end position="216"/>
    </location>
</feature>
<organism evidence="10 11">
    <name type="scientific">Thermanaerothrix daxensis</name>
    <dbReference type="NCBI Taxonomy" id="869279"/>
    <lineage>
        <taxon>Bacteria</taxon>
        <taxon>Bacillati</taxon>
        <taxon>Chloroflexota</taxon>
        <taxon>Anaerolineae</taxon>
        <taxon>Anaerolineales</taxon>
        <taxon>Anaerolineaceae</taxon>
        <taxon>Thermanaerothrix</taxon>
    </lineage>
</organism>
<evidence type="ECO:0000256" key="2">
    <source>
        <dbReference type="ARBA" id="ARBA00022475"/>
    </source>
</evidence>
<keyword evidence="7 8" id="KW-0472">Membrane</keyword>
<evidence type="ECO:0000256" key="5">
    <source>
        <dbReference type="ARBA" id="ARBA00022692"/>
    </source>
</evidence>
<feature type="transmembrane region" description="Helical" evidence="8">
    <location>
        <begin position="12"/>
        <end position="30"/>
    </location>
</feature>
<name>A0A0P6XYC5_9CHLR</name>
<dbReference type="Pfam" id="PF13231">
    <property type="entry name" value="PMT_2"/>
    <property type="match status" value="1"/>
</dbReference>
<dbReference type="STRING" id="869279.SE15_01845"/>
<evidence type="ECO:0000256" key="3">
    <source>
        <dbReference type="ARBA" id="ARBA00022676"/>
    </source>
</evidence>
<evidence type="ECO:0000313" key="10">
    <source>
        <dbReference type="EMBL" id="KPL84758.1"/>
    </source>
</evidence>
<comment type="caution">
    <text evidence="10">The sequence shown here is derived from an EMBL/GenBank/DDBJ whole genome shotgun (WGS) entry which is preliminary data.</text>
</comment>
<sequence>MRFWQRLRVRWQTYPWVGILTALALLFYALTRLIGLAQFPIYFFSDEAVQTLLAADFLRDGLRNYDGEFLPTYFENGGQYNLSLSVYLQVVPYLLFGRSVVVTRATSVLITSLSALWVALLLRRAFGSRFPWLATLVLMVTPTWFLHSRTAFETALATSFYAGFLYYYLRYRLEQPHYLFHAVLLAAFTFYSYSPAQMIIAVSVILLAAVDAPYHWQQRRTVMRALGLGLLCLLPYIRFQLTYPGETLRHLEILRSYWLQPMPLSEKLGLFFQEYLRGLNLLYWFRPDPPDLIRHVMKNYGHLWRPGLLFTLLGVALALRHIRQPSYRTMLIAVLAAPSGAALVGLGVTRALVMVIPATLLTALGLEWAMTRLSQVLAGWIPSRISLNALGALAFAGLSLQGGTMLQDALQNAPLWYRNYGLNGMQYGAREIFEAVQTYLQAHPEAKILVSPTWANGTDNLARFFAGDPVPFALGNIDAFMDEYHPELENLVLVMTPEEYERARNSPKFTDIHVEQTLPYPDGRPGFYFVRLRYVENIEAILEAERQQRRALVQGQITLPDGTLAQVAYSYLDMGEIQHAFDGDPTTLIRTYEANPLRVNLFLATPKVVSRLILRVGGTPTRVTARLWSPEATEPMEVSQEVGETPLPRDVTLDLPAPLEVVRMEIEVFSMRDGEPAHVHLWEVRWQ</sequence>
<evidence type="ECO:0000313" key="11">
    <source>
        <dbReference type="Proteomes" id="UP000050544"/>
    </source>
</evidence>